<feature type="compositionally biased region" description="Low complexity" evidence="1">
    <location>
        <begin position="379"/>
        <end position="399"/>
    </location>
</feature>
<reference evidence="2" key="1">
    <citation type="journal article" date="2020" name="Stud. Mycol.">
        <title>101 Dothideomycetes genomes: a test case for predicting lifestyles and emergence of pathogens.</title>
        <authorList>
            <person name="Haridas S."/>
            <person name="Albert R."/>
            <person name="Binder M."/>
            <person name="Bloem J."/>
            <person name="Labutti K."/>
            <person name="Salamov A."/>
            <person name="Andreopoulos B."/>
            <person name="Baker S."/>
            <person name="Barry K."/>
            <person name="Bills G."/>
            <person name="Bluhm B."/>
            <person name="Cannon C."/>
            <person name="Castanera R."/>
            <person name="Culley D."/>
            <person name="Daum C."/>
            <person name="Ezra D."/>
            <person name="Gonzalez J."/>
            <person name="Henrissat B."/>
            <person name="Kuo A."/>
            <person name="Liang C."/>
            <person name="Lipzen A."/>
            <person name="Lutzoni F."/>
            <person name="Magnuson J."/>
            <person name="Mondo S."/>
            <person name="Nolan M."/>
            <person name="Ohm R."/>
            <person name="Pangilinan J."/>
            <person name="Park H.-J."/>
            <person name="Ramirez L."/>
            <person name="Alfaro M."/>
            <person name="Sun H."/>
            <person name="Tritt A."/>
            <person name="Yoshinaga Y."/>
            <person name="Zwiers L.-H."/>
            <person name="Turgeon B."/>
            <person name="Goodwin S."/>
            <person name="Spatafora J."/>
            <person name="Crous P."/>
            <person name="Grigoriev I."/>
        </authorList>
    </citation>
    <scope>NUCLEOTIDE SEQUENCE</scope>
    <source>
        <strain evidence="2">CBS 121167</strain>
    </source>
</reference>
<sequence length="594" mass="64619">MADPAAPIVMRQLHHHNTTFFRILGCYMCCHPGLQDRRLCVWRVVSSPRQSASGLVEEPLQPGETVAFTLPPVASNSAYYSIRQGDRLFDRNQVIAGAAFLARFVEEGILCRWPEKHLNLLNARSLLSYTLYLVRAAFFFLRDVVHHPDHIANLGQLYRRIVQPLGHGIFTYEEKDSQIAIRTAETRELVSWLPGLNIVPAPLPPAVVPGEYLIDIPDDITVYFTAQDADLHAQEARARGAGEAWQAFDERFAEGEMDDDLPDNVRGVMGRPQEAAAPQDAANAFPDPQFHGLPEDPTLGNMLAQYNDLNSLGQIYPEIETVQTPAYNPAIAEEGYNTLSQILRAEREAENVAFPAPAQDGATFLAAWHARNPAPPATPTAAPRGAAAPALPIDPALTPGDQHEMPGSEDDPDYVPGPARNQGAGAAMAAAPAAATLRPLAPGPAPPAAASAMTKLERASLAFPLTANHLIQIAQILNHHTNTLLIDLIGAYVNSYGTRAALAIWKQPKQRDVPLAAGRADMIGSEHMMKQRFVVAMVVASHGELVAWLGEAAACDFCRGPRKKWVNGCYAYDGILGGRCANCIWVAEKRDCFV</sequence>
<dbReference type="Proteomes" id="UP000799438">
    <property type="component" value="Unassembled WGS sequence"/>
</dbReference>
<dbReference type="Pfam" id="PF12511">
    <property type="entry name" value="DUF3716"/>
    <property type="match status" value="1"/>
</dbReference>
<protein>
    <submittedName>
        <fullName evidence="2">Uncharacterized protein</fullName>
    </submittedName>
</protein>
<dbReference type="InterPro" id="IPR022190">
    <property type="entry name" value="DUF3716"/>
</dbReference>
<evidence type="ECO:0000313" key="2">
    <source>
        <dbReference type="EMBL" id="KAF2136297.1"/>
    </source>
</evidence>
<evidence type="ECO:0000256" key="1">
    <source>
        <dbReference type="SAM" id="MobiDB-lite"/>
    </source>
</evidence>
<accession>A0A6A6AZU6</accession>
<proteinExistence type="predicted"/>
<keyword evidence="3" id="KW-1185">Reference proteome</keyword>
<evidence type="ECO:0000313" key="3">
    <source>
        <dbReference type="Proteomes" id="UP000799438"/>
    </source>
</evidence>
<feature type="region of interest" description="Disordered" evidence="1">
    <location>
        <begin position="371"/>
        <end position="426"/>
    </location>
</feature>
<gene>
    <name evidence="2" type="ORF">K452DRAFT_302889</name>
</gene>
<dbReference type="AlphaFoldDB" id="A0A6A6AZU6"/>
<name>A0A6A6AZU6_9PEZI</name>
<dbReference type="RefSeq" id="XP_033392015.1">
    <property type="nucleotide sequence ID" value="XM_033542649.1"/>
</dbReference>
<dbReference type="EMBL" id="ML995526">
    <property type="protein sequence ID" value="KAF2136297.1"/>
    <property type="molecule type" value="Genomic_DNA"/>
</dbReference>
<dbReference type="GeneID" id="54300146"/>
<organism evidence="2 3">
    <name type="scientific">Aplosporella prunicola CBS 121167</name>
    <dbReference type="NCBI Taxonomy" id="1176127"/>
    <lineage>
        <taxon>Eukaryota</taxon>
        <taxon>Fungi</taxon>
        <taxon>Dikarya</taxon>
        <taxon>Ascomycota</taxon>
        <taxon>Pezizomycotina</taxon>
        <taxon>Dothideomycetes</taxon>
        <taxon>Dothideomycetes incertae sedis</taxon>
        <taxon>Botryosphaeriales</taxon>
        <taxon>Aplosporellaceae</taxon>
        <taxon>Aplosporella</taxon>
    </lineage>
</organism>